<feature type="binding site" evidence="9 12">
    <location>
        <position position="192"/>
    </location>
    <ligand>
        <name>substrate</name>
    </ligand>
</feature>
<evidence type="ECO:0000313" key="18">
    <source>
        <dbReference type="Proteomes" id="UP000199128"/>
    </source>
</evidence>
<evidence type="ECO:0000259" key="15">
    <source>
        <dbReference type="Pfam" id="PF06415"/>
    </source>
</evidence>
<dbReference type="InterPro" id="IPR006124">
    <property type="entry name" value="Metalloenzyme"/>
</dbReference>
<dbReference type="GO" id="GO:0030145">
    <property type="term" value="F:manganese ion binding"/>
    <property type="evidence" value="ECO:0007669"/>
    <property type="project" value="UniProtKB-UniRule"/>
</dbReference>
<dbReference type="EMBL" id="FNWT01000002">
    <property type="protein sequence ID" value="SEH44960.1"/>
    <property type="molecule type" value="Genomic_DNA"/>
</dbReference>
<evidence type="ECO:0000256" key="10">
    <source>
        <dbReference type="NCBIfam" id="TIGR01307"/>
    </source>
</evidence>
<comment type="subunit">
    <text evidence="9">Monomer.</text>
</comment>
<dbReference type="GO" id="GO:0006007">
    <property type="term" value="P:glucose catabolic process"/>
    <property type="evidence" value="ECO:0007669"/>
    <property type="project" value="InterPro"/>
</dbReference>
<feature type="binding site" evidence="9 13">
    <location>
        <position position="446"/>
    </location>
    <ligand>
        <name>Mn(2+)</name>
        <dbReference type="ChEBI" id="CHEBI:29035"/>
        <label>2</label>
    </ligand>
</feature>
<evidence type="ECO:0000256" key="13">
    <source>
        <dbReference type="PIRSR" id="PIRSR001492-3"/>
    </source>
</evidence>
<dbReference type="PANTHER" id="PTHR31637:SF0">
    <property type="entry name" value="2,3-BISPHOSPHOGLYCERATE-INDEPENDENT PHOSPHOGLYCERATE MUTASE"/>
    <property type="match status" value="1"/>
</dbReference>
<feature type="domain" description="Metalloenzyme" evidence="14">
    <location>
        <begin position="7"/>
        <end position="505"/>
    </location>
</feature>
<evidence type="ECO:0000256" key="5">
    <source>
        <dbReference type="ARBA" id="ARBA00022723"/>
    </source>
</evidence>
<organism evidence="17 18">
    <name type="scientific">Parafannyhessea umbonata</name>
    <dbReference type="NCBI Taxonomy" id="604330"/>
    <lineage>
        <taxon>Bacteria</taxon>
        <taxon>Bacillati</taxon>
        <taxon>Actinomycetota</taxon>
        <taxon>Coriobacteriia</taxon>
        <taxon>Coriobacteriales</taxon>
        <taxon>Atopobiaceae</taxon>
        <taxon>Parafannyhessea</taxon>
    </lineage>
</organism>
<evidence type="ECO:0000256" key="6">
    <source>
        <dbReference type="ARBA" id="ARBA00023152"/>
    </source>
</evidence>
<sequence>MSEVRTPALLVIMDGCGLAPAGPDNAVSLAKRPFFDSLVEKYAYTTLGASGEDVGLPDGQMGNSEVGHLNIGAGRIVYQSLSLINNAIKDGSFKSNEALVKAMDGVVANGSTLHVMGLISNGGVHSEMSHCEALLEMAGERGVKRVRIDAFTDGRDVPTQSGAGFMKDLQAYCEGISSKFGNDTKIATVAGRYWGMDRDNRWEREQKSYDAIVCGEGVKATTAEQGLLDYYVQDERGDEFVTPFVLDDGGVNDGDAVVFFNFRPDRAREMTRAMTDKAFEGFDRKKFPKLSAFVTMTEYDPTFDVDIAFPKSVPAHVLADVLADGGYKQLHTAETEKYAHVTFFLNGGVEEPKKNETRVLVPSPKVATYDLQPEMSEPEVTEKLVEAINNDEADFYVVNYANCDMVGHTGVVEAAVKATEAVDHGLSQVIPAILAKGGFALITADHGNADHMYDVVDGEKKPFTAHTTNRVPLIIADDKPVKLAGIEDGRLSDIAPTILAMMGIDRPEEMTGRVLVEL</sequence>
<keyword evidence="19" id="KW-1185">Reference proteome</keyword>
<keyword evidence="6 9" id="KW-0324">Glycolysis</keyword>
<evidence type="ECO:0000256" key="7">
    <source>
        <dbReference type="ARBA" id="ARBA00023211"/>
    </source>
</evidence>
<dbReference type="FunFam" id="3.40.1450.10:FF:000002">
    <property type="entry name" value="2,3-bisphosphoglycerate-independent phosphoglycerate mutase"/>
    <property type="match status" value="1"/>
</dbReference>
<feature type="active site" description="Phosphoserine intermediate" evidence="9 11">
    <location>
        <position position="64"/>
    </location>
</feature>
<feature type="binding site" evidence="9 12">
    <location>
        <position position="337"/>
    </location>
    <ligand>
        <name>substrate</name>
    </ligand>
</feature>
<evidence type="ECO:0000256" key="9">
    <source>
        <dbReference type="HAMAP-Rule" id="MF_01038"/>
    </source>
</evidence>
<comment type="cofactor">
    <cofactor evidence="9">
        <name>Mn(2+)</name>
        <dbReference type="ChEBI" id="CHEBI:29035"/>
    </cofactor>
    <text evidence="9">Binds 2 manganese ions per subunit.</text>
</comment>
<dbReference type="Gene3D" id="3.40.720.10">
    <property type="entry name" value="Alkaline Phosphatase, subunit A"/>
    <property type="match status" value="1"/>
</dbReference>
<dbReference type="RefSeq" id="WP_078687144.1">
    <property type="nucleotide sequence ID" value="NZ_FNWT01000002.1"/>
</dbReference>
<evidence type="ECO:0000313" key="19">
    <source>
        <dbReference type="Proteomes" id="UP000199135"/>
    </source>
</evidence>
<dbReference type="SUPFAM" id="SSF53649">
    <property type="entry name" value="Alkaline phosphatase-like"/>
    <property type="match status" value="1"/>
</dbReference>
<dbReference type="InterPro" id="IPR017850">
    <property type="entry name" value="Alkaline_phosphatase_core_sf"/>
</dbReference>
<dbReference type="PANTHER" id="PTHR31637">
    <property type="entry name" value="2,3-BISPHOSPHOGLYCERATE-INDEPENDENT PHOSPHOGLYCERATE MUTASE"/>
    <property type="match status" value="1"/>
</dbReference>
<dbReference type="GO" id="GO:0005737">
    <property type="term" value="C:cytoplasm"/>
    <property type="evidence" value="ECO:0007669"/>
    <property type="project" value="InterPro"/>
</dbReference>
<comment type="catalytic activity">
    <reaction evidence="1 9">
        <text>(2R)-2-phosphoglycerate = (2R)-3-phosphoglycerate</text>
        <dbReference type="Rhea" id="RHEA:15901"/>
        <dbReference type="ChEBI" id="CHEBI:58272"/>
        <dbReference type="ChEBI" id="CHEBI:58289"/>
        <dbReference type="EC" id="5.4.2.12"/>
    </reaction>
</comment>
<evidence type="ECO:0000313" key="17">
    <source>
        <dbReference type="EMBL" id="SER64678.1"/>
    </source>
</evidence>
<feature type="binding site" evidence="9 13">
    <location>
        <position position="408"/>
    </location>
    <ligand>
        <name>Mn(2+)</name>
        <dbReference type="ChEBI" id="CHEBI:29035"/>
        <label>1</label>
    </ligand>
</feature>
<feature type="binding site" evidence="9 12">
    <location>
        <position position="198"/>
    </location>
    <ligand>
        <name>substrate</name>
    </ligand>
</feature>
<dbReference type="Proteomes" id="UP000199128">
    <property type="component" value="Unassembled WGS sequence"/>
</dbReference>
<keyword evidence="7 9" id="KW-0464">Manganese</keyword>
<dbReference type="EC" id="5.4.2.12" evidence="9 10"/>
<evidence type="ECO:0000256" key="2">
    <source>
        <dbReference type="ARBA" id="ARBA00002315"/>
    </source>
</evidence>
<dbReference type="Pfam" id="PF01676">
    <property type="entry name" value="Metalloenzyme"/>
    <property type="match status" value="1"/>
</dbReference>
<evidence type="ECO:0000256" key="1">
    <source>
        <dbReference type="ARBA" id="ARBA00000370"/>
    </source>
</evidence>
<dbReference type="GO" id="GO:0004619">
    <property type="term" value="F:phosphoglycerate mutase activity"/>
    <property type="evidence" value="ECO:0007669"/>
    <property type="project" value="UniProtKB-UniRule"/>
</dbReference>
<reference evidence="17" key="1">
    <citation type="submission" date="2016-10" db="EMBL/GenBank/DDBJ databases">
        <authorList>
            <person name="de Groot N.N."/>
        </authorList>
    </citation>
    <scope>NUCLEOTIDE SEQUENCE [LARGE SCALE GENOMIC DNA]</scope>
    <source>
        <strain evidence="17">KHGC19</strain>
    </source>
</reference>
<dbReference type="InterPro" id="IPR036646">
    <property type="entry name" value="PGAM_B_sf"/>
</dbReference>
<evidence type="ECO:0000256" key="3">
    <source>
        <dbReference type="ARBA" id="ARBA00004798"/>
    </source>
</evidence>
<feature type="domain" description="BPG-independent PGAM N-terminal" evidence="15">
    <location>
        <begin position="84"/>
        <end position="300"/>
    </location>
</feature>
<dbReference type="InterPro" id="IPR005995">
    <property type="entry name" value="Pgm_bpd_ind"/>
</dbReference>
<feature type="binding site" evidence="9 12">
    <location>
        <position position="125"/>
    </location>
    <ligand>
        <name>substrate</name>
    </ligand>
</feature>
<dbReference type="NCBIfam" id="TIGR01307">
    <property type="entry name" value="pgm_bpd_ind"/>
    <property type="match status" value="1"/>
</dbReference>
<protein>
    <recommendedName>
        <fullName evidence="9 10">2,3-bisphosphoglycerate-independent phosphoglycerate mutase</fullName>
        <shortName evidence="9">BPG-independent PGAM</shortName>
        <shortName evidence="9">Phosphoglyceromutase</shortName>
        <shortName evidence="9">iPGM</shortName>
        <ecNumber evidence="9 10">5.4.2.12</ecNumber>
    </recommendedName>
</protein>
<reference evidence="18 19" key="2">
    <citation type="submission" date="2016-10" db="EMBL/GenBank/DDBJ databases">
        <authorList>
            <person name="Varghese N."/>
            <person name="Submissions S."/>
        </authorList>
    </citation>
    <scope>NUCLEOTIDE SEQUENCE [LARGE SCALE GENOMIC DNA]</scope>
    <source>
        <strain evidence="18">KHGC19</strain>
        <strain evidence="16 19">WCP15</strain>
    </source>
</reference>
<comment type="function">
    <text evidence="2 9">Catalyzes the interconversion of 2-phosphoglycerate and 3-phosphoglycerate.</text>
</comment>
<evidence type="ECO:0000313" key="16">
    <source>
        <dbReference type="EMBL" id="SEH44960.1"/>
    </source>
</evidence>
<comment type="similarity">
    <text evidence="4 9">Belongs to the BPG-independent phosphoglycerate mutase family.</text>
</comment>
<accession>A0A1H9QW52</accession>
<gene>
    <name evidence="9" type="primary">gpmI</name>
    <name evidence="17" type="ORF">SAMN05216446_1588</name>
    <name evidence="16" type="ORF">SAMN05216447_102272</name>
</gene>
<feature type="binding site" evidence="9 12">
    <location>
        <begin position="155"/>
        <end position="156"/>
    </location>
    <ligand>
        <name>substrate</name>
    </ligand>
</feature>
<dbReference type="SUPFAM" id="SSF64158">
    <property type="entry name" value="2,3-Bisphosphoglycerate-independent phosphoglycerate mutase, substrate-binding domain"/>
    <property type="match status" value="1"/>
</dbReference>
<dbReference type="EMBL" id="FOGP01000006">
    <property type="protein sequence ID" value="SER64678.1"/>
    <property type="molecule type" value="Genomic_DNA"/>
</dbReference>
<dbReference type="Proteomes" id="UP000199135">
    <property type="component" value="Unassembled WGS sequence"/>
</dbReference>
<keyword evidence="8 9" id="KW-0413">Isomerase</keyword>
<evidence type="ECO:0000256" key="4">
    <source>
        <dbReference type="ARBA" id="ARBA00008819"/>
    </source>
</evidence>
<dbReference type="AlphaFoldDB" id="A0A1H9QW52"/>
<evidence type="ECO:0000259" key="14">
    <source>
        <dbReference type="Pfam" id="PF01676"/>
    </source>
</evidence>
<dbReference type="Pfam" id="PF06415">
    <property type="entry name" value="iPGM_N"/>
    <property type="match status" value="1"/>
</dbReference>
<dbReference type="HAMAP" id="MF_01038">
    <property type="entry name" value="GpmI"/>
    <property type="match status" value="1"/>
</dbReference>
<dbReference type="UniPathway" id="UPA00109">
    <property type="reaction ID" value="UER00186"/>
</dbReference>
<feature type="binding site" evidence="9 13">
    <location>
        <position position="404"/>
    </location>
    <ligand>
        <name>Mn(2+)</name>
        <dbReference type="ChEBI" id="CHEBI:29035"/>
        <label>1</label>
    </ligand>
</feature>
<dbReference type="PIRSF" id="PIRSF001492">
    <property type="entry name" value="IPGAM"/>
    <property type="match status" value="1"/>
</dbReference>
<evidence type="ECO:0000256" key="12">
    <source>
        <dbReference type="PIRSR" id="PIRSR001492-2"/>
    </source>
</evidence>
<feature type="binding site" evidence="9 13">
    <location>
        <position position="466"/>
    </location>
    <ligand>
        <name>Mn(2+)</name>
        <dbReference type="ChEBI" id="CHEBI:29035"/>
        <label>1</label>
    </ligand>
</feature>
<proteinExistence type="inferred from homology"/>
<dbReference type="InterPro" id="IPR011258">
    <property type="entry name" value="BPG-indep_PGM_N"/>
</dbReference>
<feature type="binding site" evidence="9 13">
    <location>
        <position position="64"/>
    </location>
    <ligand>
        <name>Mn(2+)</name>
        <dbReference type="ChEBI" id="CHEBI:29035"/>
        <label>2</label>
    </ligand>
</feature>
<comment type="pathway">
    <text evidence="3 9">Carbohydrate degradation; glycolysis; pyruvate from D-glyceraldehyde 3-phosphate: step 3/5.</text>
</comment>
<evidence type="ECO:0000256" key="11">
    <source>
        <dbReference type="PIRSR" id="PIRSR001492-1"/>
    </source>
</evidence>
<feature type="binding site" evidence="9 13">
    <location>
        <position position="14"/>
    </location>
    <ligand>
        <name>Mn(2+)</name>
        <dbReference type="ChEBI" id="CHEBI:29035"/>
        <label>2</label>
    </ligand>
</feature>
<feature type="binding site" evidence="9 13">
    <location>
        <position position="445"/>
    </location>
    <ligand>
        <name>Mn(2+)</name>
        <dbReference type="ChEBI" id="CHEBI:29035"/>
        <label>2</label>
    </ligand>
</feature>
<evidence type="ECO:0000256" key="8">
    <source>
        <dbReference type="ARBA" id="ARBA00023235"/>
    </source>
</evidence>
<keyword evidence="5 9" id="KW-0479">Metal-binding</keyword>
<dbReference type="Gene3D" id="3.40.1450.10">
    <property type="entry name" value="BPG-independent phosphoglycerate mutase, domain B"/>
    <property type="match status" value="1"/>
</dbReference>
<dbReference type="GO" id="GO:0006096">
    <property type="term" value="P:glycolytic process"/>
    <property type="evidence" value="ECO:0007669"/>
    <property type="project" value="UniProtKB-UniRule"/>
</dbReference>
<name>A0A1H9QW52_9ACTN</name>
<feature type="binding site" evidence="9 12">
    <location>
        <begin position="263"/>
        <end position="266"/>
    </location>
    <ligand>
        <name>substrate</name>
    </ligand>
</feature>
<dbReference type="CDD" id="cd16010">
    <property type="entry name" value="iPGM"/>
    <property type="match status" value="1"/>
</dbReference>